<dbReference type="InterPro" id="IPR022656">
    <property type="entry name" value="XPA_C"/>
</dbReference>
<dbReference type="PANTHER" id="PTHR10142">
    <property type="entry name" value="DNA REPAIR PROTEIN COMPLEMENTING XP-A CELLS"/>
    <property type="match status" value="1"/>
</dbReference>
<dbReference type="EMBL" id="CAJFDI010000001">
    <property type="protein sequence ID" value="CAD5212042.1"/>
    <property type="molecule type" value="Genomic_DNA"/>
</dbReference>
<dbReference type="SMR" id="A0A1I7SFC5"/>
<dbReference type="InterPro" id="IPR022652">
    <property type="entry name" value="Znf_XPA_CS"/>
</dbReference>
<dbReference type="GO" id="GO:0008270">
    <property type="term" value="F:zinc ion binding"/>
    <property type="evidence" value="ECO:0007669"/>
    <property type="project" value="UniProtKB-KW"/>
</dbReference>
<evidence type="ECO:0000313" key="14">
    <source>
        <dbReference type="Proteomes" id="UP000659654"/>
    </source>
</evidence>
<feature type="region of interest" description="Disordered" evidence="10">
    <location>
        <begin position="26"/>
        <end position="46"/>
    </location>
</feature>
<dbReference type="Pfam" id="PF05181">
    <property type="entry name" value="XPA_C"/>
    <property type="match status" value="1"/>
</dbReference>
<dbReference type="InterPro" id="IPR009061">
    <property type="entry name" value="DNA-bd_dom_put_sf"/>
</dbReference>
<dbReference type="InterPro" id="IPR037129">
    <property type="entry name" value="XPA_sf"/>
</dbReference>
<dbReference type="AlphaFoldDB" id="A0A1I7SFC5"/>
<sequence>MKKRSSQDSVPIVEKLYKKNQEDYEKCGGFEEDDDAEEERRKEITENAQKRRDLLAKNNEKPDLCIECNKTLGPAYLWDIYSHPVCDLCKDMKNKHLVISRTEAKKRYALKDEDLDHRKPVLRYQAKKNPHNPRYGDMKLYLLSQVEERAKQVHGSLEQVQLTKDERREKREAQANKRFENRIKAMRREMRPDVVLSNNEIHEHEYGPEESDGTGNFWMICKTCEYKNEYERL</sequence>
<dbReference type="Proteomes" id="UP000582659">
    <property type="component" value="Unassembled WGS sequence"/>
</dbReference>
<organism evidence="13 15">
    <name type="scientific">Bursaphelenchus xylophilus</name>
    <name type="common">Pinewood nematode worm</name>
    <name type="synonym">Aphelenchoides xylophilus</name>
    <dbReference type="NCBI Taxonomy" id="6326"/>
    <lineage>
        <taxon>Eukaryota</taxon>
        <taxon>Metazoa</taxon>
        <taxon>Ecdysozoa</taxon>
        <taxon>Nematoda</taxon>
        <taxon>Chromadorea</taxon>
        <taxon>Rhabditida</taxon>
        <taxon>Tylenchina</taxon>
        <taxon>Tylenchomorpha</taxon>
        <taxon>Aphelenchoidea</taxon>
        <taxon>Aphelenchoididae</taxon>
        <taxon>Bursaphelenchus</taxon>
    </lineage>
</organism>
<evidence type="ECO:0000256" key="1">
    <source>
        <dbReference type="ARBA" id="ARBA00004123"/>
    </source>
</evidence>
<proteinExistence type="inferred from homology"/>
<evidence type="ECO:0000256" key="4">
    <source>
        <dbReference type="ARBA" id="ARBA00022763"/>
    </source>
</evidence>
<keyword evidence="8" id="KW-0234">DNA repair</keyword>
<dbReference type="Pfam" id="PF01286">
    <property type="entry name" value="XPA_N"/>
    <property type="match status" value="1"/>
</dbReference>
<evidence type="ECO:0000256" key="2">
    <source>
        <dbReference type="ARBA" id="ARBA00005548"/>
    </source>
</evidence>
<reference evidence="12" key="2">
    <citation type="submission" date="2020-09" db="EMBL/GenBank/DDBJ databases">
        <authorList>
            <person name="Kikuchi T."/>
        </authorList>
    </citation>
    <scope>NUCLEOTIDE SEQUENCE</scope>
    <source>
        <strain evidence="12">Ka4C1</strain>
    </source>
</reference>
<dbReference type="eggNOG" id="KOG4017">
    <property type="taxonomic scope" value="Eukaryota"/>
</dbReference>
<keyword evidence="3" id="KW-0479">Metal-binding</keyword>
<dbReference type="GO" id="GO:0070914">
    <property type="term" value="P:UV-damage excision repair"/>
    <property type="evidence" value="ECO:0007669"/>
    <property type="project" value="TreeGrafter"/>
</dbReference>
<dbReference type="SUPFAM" id="SSF46955">
    <property type="entry name" value="Putative DNA-binding domain"/>
    <property type="match status" value="1"/>
</dbReference>
<dbReference type="Proteomes" id="UP000659654">
    <property type="component" value="Unassembled WGS sequence"/>
</dbReference>
<keyword evidence="9" id="KW-0539">Nucleus</keyword>
<comment type="subcellular location">
    <subcellularLocation>
        <location evidence="1">Nucleus</location>
    </subcellularLocation>
</comment>
<keyword evidence="7" id="KW-0238">DNA-binding</keyword>
<dbReference type="GO" id="GO:0000715">
    <property type="term" value="P:nucleotide-excision repair, DNA damage recognition"/>
    <property type="evidence" value="ECO:0007669"/>
    <property type="project" value="TreeGrafter"/>
</dbReference>
<keyword evidence="5" id="KW-0863">Zinc-finger</keyword>
<dbReference type="SUPFAM" id="SSF57716">
    <property type="entry name" value="Glucocorticoid receptor-like (DNA-binding domain)"/>
    <property type="match status" value="1"/>
</dbReference>
<dbReference type="WBParaSite" id="BXY_1173700.1">
    <property type="protein sequence ID" value="BXY_1173700.1"/>
    <property type="gene ID" value="BXY_1173700"/>
</dbReference>
<dbReference type="Gene3D" id="3.90.530.10">
    <property type="entry name" value="XPA C-terminal domain"/>
    <property type="match status" value="1"/>
</dbReference>
<name>A0A1I7SFC5_BURXY</name>
<evidence type="ECO:0000313" key="15">
    <source>
        <dbReference type="WBParaSite" id="BXY_1173700.1"/>
    </source>
</evidence>
<dbReference type="InterPro" id="IPR000465">
    <property type="entry name" value="XPA/RAD14"/>
</dbReference>
<dbReference type="EMBL" id="CAJFCV020000001">
    <property type="protein sequence ID" value="CAG9089681.1"/>
    <property type="molecule type" value="Genomic_DNA"/>
</dbReference>
<evidence type="ECO:0000259" key="11">
    <source>
        <dbReference type="Pfam" id="PF05181"/>
    </source>
</evidence>
<evidence type="ECO:0000313" key="12">
    <source>
        <dbReference type="EMBL" id="CAD5212042.1"/>
    </source>
</evidence>
<feature type="domain" description="XPA C-terminal" evidence="11">
    <location>
        <begin position="95"/>
        <end position="146"/>
    </location>
</feature>
<dbReference type="OrthoDB" id="68328at2759"/>
<accession>A0A1I7SFC5</accession>
<dbReference type="GO" id="GO:0006284">
    <property type="term" value="P:base-excision repair"/>
    <property type="evidence" value="ECO:0007669"/>
    <property type="project" value="TreeGrafter"/>
</dbReference>
<evidence type="ECO:0000256" key="10">
    <source>
        <dbReference type="SAM" id="MobiDB-lite"/>
    </source>
</evidence>
<evidence type="ECO:0000256" key="9">
    <source>
        <dbReference type="ARBA" id="ARBA00023242"/>
    </source>
</evidence>
<dbReference type="GO" id="GO:0003684">
    <property type="term" value="F:damaged DNA binding"/>
    <property type="evidence" value="ECO:0007669"/>
    <property type="project" value="InterPro"/>
</dbReference>
<dbReference type="NCBIfam" id="TIGR00598">
    <property type="entry name" value="rad14"/>
    <property type="match status" value="1"/>
</dbReference>
<keyword evidence="6" id="KW-0862">Zinc</keyword>
<evidence type="ECO:0000313" key="13">
    <source>
        <dbReference type="Proteomes" id="UP000095284"/>
    </source>
</evidence>
<reference evidence="15" key="1">
    <citation type="submission" date="2016-11" db="UniProtKB">
        <authorList>
            <consortium name="WormBaseParasite"/>
        </authorList>
    </citation>
    <scope>IDENTIFICATION</scope>
</reference>
<comment type="similarity">
    <text evidence="2">Belongs to the XPA family.</text>
</comment>
<evidence type="ECO:0000256" key="3">
    <source>
        <dbReference type="ARBA" id="ARBA00022723"/>
    </source>
</evidence>
<keyword evidence="14" id="KW-1185">Reference proteome</keyword>
<gene>
    <name evidence="12" type="ORF">BXYJ_LOCUS2721</name>
</gene>
<dbReference type="Proteomes" id="UP000095284">
    <property type="component" value="Unplaced"/>
</dbReference>
<dbReference type="GO" id="GO:1901255">
    <property type="term" value="P:nucleotide-excision repair involved in interstrand cross-link repair"/>
    <property type="evidence" value="ECO:0007669"/>
    <property type="project" value="TreeGrafter"/>
</dbReference>
<evidence type="ECO:0000256" key="5">
    <source>
        <dbReference type="ARBA" id="ARBA00022771"/>
    </source>
</evidence>
<protein>
    <submittedName>
        <fullName evidence="12">(pine wood nematode) hypothetical protein</fullName>
    </submittedName>
    <submittedName>
        <fullName evidence="15">XPA_C domain-containing protein</fullName>
    </submittedName>
</protein>
<dbReference type="GO" id="GO:0000110">
    <property type="term" value="C:nucleotide-excision repair factor 1 complex"/>
    <property type="evidence" value="ECO:0007669"/>
    <property type="project" value="TreeGrafter"/>
</dbReference>
<keyword evidence="4" id="KW-0227">DNA damage</keyword>
<dbReference type="PANTHER" id="PTHR10142:SF0">
    <property type="entry name" value="DNA REPAIR PROTEIN COMPLEMENTING XP-A CELLS"/>
    <property type="match status" value="1"/>
</dbReference>
<evidence type="ECO:0000256" key="7">
    <source>
        <dbReference type="ARBA" id="ARBA00023125"/>
    </source>
</evidence>
<evidence type="ECO:0000256" key="8">
    <source>
        <dbReference type="ARBA" id="ARBA00023204"/>
    </source>
</evidence>
<evidence type="ECO:0000256" key="6">
    <source>
        <dbReference type="ARBA" id="ARBA00022833"/>
    </source>
</evidence>